<proteinExistence type="predicted"/>
<dbReference type="Proteomes" id="UP000184222">
    <property type="component" value="Chromosome"/>
</dbReference>
<evidence type="ECO:0000256" key="1">
    <source>
        <dbReference type="SAM" id="Phobius"/>
    </source>
</evidence>
<keyword evidence="1" id="KW-0812">Transmembrane</keyword>
<evidence type="ECO:0000313" key="3">
    <source>
        <dbReference type="Proteomes" id="UP000184222"/>
    </source>
</evidence>
<organism evidence="2 3">
    <name type="scientific">Francisella uliginis</name>
    <dbReference type="NCBI Taxonomy" id="573570"/>
    <lineage>
        <taxon>Bacteria</taxon>
        <taxon>Pseudomonadati</taxon>
        <taxon>Pseudomonadota</taxon>
        <taxon>Gammaproteobacteria</taxon>
        <taxon>Thiotrichales</taxon>
        <taxon>Francisellaceae</taxon>
        <taxon>Francisella</taxon>
    </lineage>
</organism>
<dbReference type="STRING" id="573570.F7310_10195"/>
<name>A0A1L4BV41_9GAMM</name>
<reference evidence="2 3" key="1">
    <citation type="journal article" date="2016" name="Appl. Environ. Microbiol.">
        <title>Whole genome relationships among Francisella bacteria of diverse origin define new species and provide specific regions for detection.</title>
        <authorList>
            <person name="Challacombe J.F."/>
            <person name="Petersen J.M."/>
            <person name="Gallegos-Graves V."/>
            <person name="Hodge D."/>
            <person name="Pillai S."/>
            <person name="Kuske C.R."/>
        </authorList>
    </citation>
    <scope>NUCLEOTIDE SEQUENCE [LARGE SCALE GENOMIC DNA]</scope>
    <source>
        <strain evidence="3">TX07-7310</strain>
    </source>
</reference>
<keyword evidence="1" id="KW-1133">Transmembrane helix</keyword>
<sequence>MTALYIILGVLFLIFLPLLFVIFQPLIDLYDKTVKFLYKDSYGDPYKMKAGESIQNYNKRLSGCYCPSYLSNKRPTFTLKSFCLTFIIVLLLLRFFFHNFIFLSCKS</sequence>
<feature type="transmembrane region" description="Helical" evidence="1">
    <location>
        <begin position="77"/>
        <end position="97"/>
    </location>
</feature>
<dbReference type="OrthoDB" id="5605768at2"/>
<dbReference type="AlphaFoldDB" id="A0A1L4BV41"/>
<keyword evidence="3" id="KW-1185">Reference proteome</keyword>
<dbReference type="KEGG" id="frx:F7310_10195"/>
<dbReference type="EMBL" id="CP016796">
    <property type="protein sequence ID" value="API87698.1"/>
    <property type="molecule type" value="Genomic_DNA"/>
</dbReference>
<accession>A0A1L4BV41</accession>
<keyword evidence="1" id="KW-0472">Membrane</keyword>
<feature type="transmembrane region" description="Helical" evidence="1">
    <location>
        <begin position="6"/>
        <end position="27"/>
    </location>
</feature>
<gene>
    <name evidence="2" type="ORF">F7310_10195</name>
</gene>
<evidence type="ECO:0000313" key="2">
    <source>
        <dbReference type="EMBL" id="API87698.1"/>
    </source>
</evidence>
<protein>
    <submittedName>
        <fullName evidence="2">Uncharacterized protein</fullName>
    </submittedName>
</protein>